<dbReference type="OrthoDB" id="10255522at2759"/>
<feature type="coiled-coil region" evidence="4">
    <location>
        <begin position="373"/>
        <end position="533"/>
    </location>
</feature>
<keyword evidence="8" id="KW-1185">Reference proteome</keyword>
<feature type="coiled-coil region" evidence="4">
    <location>
        <begin position="984"/>
        <end position="1060"/>
    </location>
</feature>
<dbReference type="PANTHER" id="PTHR18921">
    <property type="entry name" value="MYOSIN HEAVY CHAIN - RELATED"/>
    <property type="match status" value="1"/>
</dbReference>
<feature type="compositionally biased region" description="Basic and acidic residues" evidence="5">
    <location>
        <begin position="104"/>
        <end position="119"/>
    </location>
</feature>
<dbReference type="EMBL" id="KQ241964">
    <property type="protein sequence ID" value="KNC82063.1"/>
    <property type="molecule type" value="Genomic_DNA"/>
</dbReference>
<evidence type="ECO:0000256" key="5">
    <source>
        <dbReference type="SAM" id="MobiDB-lite"/>
    </source>
</evidence>
<feature type="coiled-coil region" evidence="4">
    <location>
        <begin position="294"/>
        <end position="342"/>
    </location>
</feature>
<dbReference type="SUPFAM" id="SSF90257">
    <property type="entry name" value="Myosin rod fragments"/>
    <property type="match status" value="1"/>
</dbReference>
<sequence>MSWFTDSLAKGLSDNLGASGITANLSNNFTNLTGQLSEFTNNLLEETDDGEGEIRAFPGLRPEPKGNVGFASLEDECAWRQEMMYRYHEAAKDLQAKLSHGRQSRNDDTEGRFIGNDRDGDGDESADDYDAASFTDGSRTQHASSVDEAQYYQMQQEKERLEETLTTLNESHQAEMAQLMQVISSLKAKSEAALVKVENSASNNDMQSLIEVLQEKLGEEESAHEQTRRDAQAELDIHDSQLRSQINSLTEEINALQISSVGSNGDKQSHEAAQSQIDGLVDTIRAQNEVILGHDKLISERDEIMRERDRLNRDLAHARALCKAAEEEGDTLRDDLTKMQDEYEAKIAAMPYVEEDSVGGAINDDISTYKEQMVQCEAVLRDTQASLQRANEEVRSLREQLASLQSAHDSRIATLSGAETNHDRVRAELENLQNEVHVANAKASASEEANAQLEAQIAEAQASVEAGVEARGNLLAKIAAMEADFGVYTSELDNAKADKERLQSEVEKVQKELNHAEAEKIDLRSRLTHLRTDLEGKLAALSTANAEAKSLHDKQVADSVAIADARRVECDNLRTELLEAQNVAIKATHSEVGSQQSQLAEMQPAHMQQESLLRDPVTKSCVACSASDEQCHMLRAELDSMWNRATHLENDVLSMQNMTAEMKNIYNEAKQRIAELESEQKEFSNALRNSEANRDSLHFELAEVQAEHQHSIEALAKARMEYENLNETRNSLQTEFLSLRTDYEKSMASSTSSKEHADAQRVALSTVVEEYENKLGAMRNEQIALENLHQSTMAKLQSEIDAKTAEVAVHQERLTNLENETQTSHTTTKNNEEQLQATIQSYATQVADLQNITDNLSATIADQQSRLEQSQLEMERLQGLLVQKEQECFDAEQLKHTEVAALTDLLSQKDGIIRTQEQHERERSNAEEGTQASMYNDEIVSLQTIIQSKDDALVEISEILNSVLSKDVDVSNTDQIKMELAAFIQNLETSNYQAEMRLGEMEQNMQNRIDGITQAKNTIAELEQKQSTLQAEKLEMQEHAQIARRRIDEYEELTSSLKQQVIGMSTNIAADEAARDYVVDLEAKLKKKDVQVLRLQEHLMEREDAHTSDALEREKVIEDLQQKLNNIQERVAVQSEESSSSTQHLEAQVLELAAQLEVAVSENNALKEQLRSIEASHKQLEGSLKNLRLVIASNETEKEEELSLATGGLKKSIRTLELELRQCKEEIAMKEDEVAKGQAALEQLQIAHHQHQARASVSHTESLSGNTEQSLEDENMSLRLNLVQLQDQLASYQAELAKGLMSAESDVIDKGLMRNFIVQYVSSGKSKDTMQVMANLLDFDAKQKELTGLGPPTSLAGRGLSYFGSFVNPGLISAPEPRRPSEVPIQSFAESFVDYLLEQSAQVERQATAPPTRIKTANGPNHSLESRPRGQPQGPTTQQQQGMGNSEKLTHLPSIPTARQDGPASLERVMSKPTDTKS</sequence>
<feature type="region of interest" description="Disordered" evidence="5">
    <location>
        <begin position="97"/>
        <end position="144"/>
    </location>
</feature>
<feature type="coiled-coil region" evidence="4">
    <location>
        <begin position="659"/>
        <end position="894"/>
    </location>
</feature>
<feature type="compositionally biased region" description="Polar residues" evidence="5">
    <location>
        <begin position="135"/>
        <end position="144"/>
    </location>
</feature>
<dbReference type="PROSITE" id="PS50913">
    <property type="entry name" value="GRIP"/>
    <property type="match status" value="1"/>
</dbReference>
<evidence type="ECO:0000256" key="2">
    <source>
        <dbReference type="ARBA" id="ARBA00023034"/>
    </source>
</evidence>
<feature type="compositionally biased region" description="Low complexity" evidence="5">
    <location>
        <begin position="1429"/>
        <end position="1442"/>
    </location>
</feature>
<comment type="subcellular location">
    <subcellularLocation>
        <location evidence="1">Golgi apparatus</location>
    </subcellularLocation>
</comment>
<dbReference type="PANTHER" id="PTHR18921:SF2">
    <property type="entry name" value="THYROID RECEPTOR-INTERACTING PROTEIN 11"/>
    <property type="match status" value="1"/>
</dbReference>
<evidence type="ECO:0000313" key="7">
    <source>
        <dbReference type="EMBL" id="KNC82063.1"/>
    </source>
</evidence>
<feature type="coiled-coil region" evidence="4">
    <location>
        <begin position="1213"/>
        <end position="1295"/>
    </location>
</feature>
<dbReference type="InterPro" id="IPR000237">
    <property type="entry name" value="GRIP_dom"/>
</dbReference>
<feature type="coiled-coil region" evidence="4">
    <location>
        <begin position="151"/>
        <end position="230"/>
    </location>
</feature>
<dbReference type="Gene3D" id="1.10.287.1490">
    <property type="match status" value="1"/>
</dbReference>
<accession>A0A0L0G1M2</accession>
<organism evidence="7 8">
    <name type="scientific">Sphaeroforma arctica JP610</name>
    <dbReference type="NCBI Taxonomy" id="667725"/>
    <lineage>
        <taxon>Eukaryota</taxon>
        <taxon>Ichthyosporea</taxon>
        <taxon>Ichthyophonida</taxon>
        <taxon>Sphaeroforma</taxon>
    </lineage>
</organism>
<evidence type="ECO:0000259" key="6">
    <source>
        <dbReference type="PROSITE" id="PS50913"/>
    </source>
</evidence>
<evidence type="ECO:0000256" key="4">
    <source>
        <dbReference type="SAM" id="Coils"/>
    </source>
</evidence>
<keyword evidence="2" id="KW-0333">Golgi apparatus</keyword>
<protein>
    <recommendedName>
        <fullName evidence="6">GRIP domain-containing protein</fullName>
    </recommendedName>
</protein>
<proteinExistence type="predicted"/>
<feature type="domain" description="GRIP" evidence="6">
    <location>
        <begin position="1303"/>
        <end position="1350"/>
    </location>
</feature>
<dbReference type="GO" id="GO:0006888">
    <property type="term" value="P:endoplasmic reticulum to Golgi vesicle-mediated transport"/>
    <property type="evidence" value="ECO:0007669"/>
    <property type="project" value="TreeGrafter"/>
</dbReference>
<dbReference type="RefSeq" id="XP_014155965.1">
    <property type="nucleotide sequence ID" value="XM_014300490.1"/>
</dbReference>
<name>A0A0L0G1M2_9EUKA</name>
<evidence type="ECO:0000256" key="3">
    <source>
        <dbReference type="ARBA" id="ARBA00023054"/>
    </source>
</evidence>
<dbReference type="GO" id="GO:0005794">
    <property type="term" value="C:Golgi apparatus"/>
    <property type="evidence" value="ECO:0007669"/>
    <property type="project" value="UniProtKB-SubCell"/>
</dbReference>
<dbReference type="Proteomes" id="UP000054560">
    <property type="component" value="Unassembled WGS sequence"/>
</dbReference>
<keyword evidence="3 4" id="KW-0175">Coiled coil</keyword>
<feature type="coiled-coil region" evidence="4">
    <location>
        <begin position="1110"/>
        <end position="1183"/>
    </location>
</feature>
<gene>
    <name evidence="7" type="ORF">SARC_05656</name>
</gene>
<dbReference type="GO" id="GO:0007030">
    <property type="term" value="P:Golgi organization"/>
    <property type="evidence" value="ECO:0007669"/>
    <property type="project" value="TreeGrafter"/>
</dbReference>
<dbReference type="GO" id="GO:0031267">
    <property type="term" value="F:small GTPase binding"/>
    <property type="evidence" value="ECO:0007669"/>
    <property type="project" value="TreeGrafter"/>
</dbReference>
<dbReference type="GeneID" id="25906160"/>
<evidence type="ECO:0000256" key="1">
    <source>
        <dbReference type="ARBA" id="ARBA00004555"/>
    </source>
</evidence>
<dbReference type="STRING" id="667725.A0A0L0G1M2"/>
<reference evidence="7 8" key="1">
    <citation type="submission" date="2011-02" db="EMBL/GenBank/DDBJ databases">
        <title>The Genome Sequence of Sphaeroforma arctica JP610.</title>
        <authorList>
            <consortium name="The Broad Institute Genome Sequencing Platform"/>
            <person name="Russ C."/>
            <person name="Cuomo C."/>
            <person name="Young S.K."/>
            <person name="Zeng Q."/>
            <person name="Gargeya S."/>
            <person name="Alvarado L."/>
            <person name="Berlin A."/>
            <person name="Chapman S.B."/>
            <person name="Chen Z."/>
            <person name="Freedman E."/>
            <person name="Gellesch M."/>
            <person name="Goldberg J."/>
            <person name="Griggs A."/>
            <person name="Gujja S."/>
            <person name="Heilman E."/>
            <person name="Heiman D."/>
            <person name="Howarth C."/>
            <person name="Mehta T."/>
            <person name="Neiman D."/>
            <person name="Pearson M."/>
            <person name="Roberts A."/>
            <person name="Saif S."/>
            <person name="Shea T."/>
            <person name="Shenoy N."/>
            <person name="Sisk P."/>
            <person name="Stolte C."/>
            <person name="Sykes S."/>
            <person name="White J."/>
            <person name="Yandava C."/>
            <person name="Burger G."/>
            <person name="Gray M.W."/>
            <person name="Holland P.W.H."/>
            <person name="King N."/>
            <person name="Lang F.B.F."/>
            <person name="Roger A.J."/>
            <person name="Ruiz-Trillo I."/>
            <person name="Haas B."/>
            <person name="Nusbaum C."/>
            <person name="Birren B."/>
        </authorList>
    </citation>
    <scope>NUCLEOTIDE SEQUENCE [LARGE SCALE GENOMIC DNA]</scope>
    <source>
        <strain evidence="7 8">JP610</strain>
    </source>
</reference>
<feature type="compositionally biased region" description="Acidic residues" evidence="5">
    <location>
        <begin position="120"/>
        <end position="130"/>
    </location>
</feature>
<evidence type="ECO:0000313" key="8">
    <source>
        <dbReference type="Proteomes" id="UP000054560"/>
    </source>
</evidence>
<feature type="region of interest" description="Disordered" evidence="5">
    <location>
        <begin position="1403"/>
        <end position="1478"/>
    </location>
</feature>